<evidence type="ECO:0000256" key="8">
    <source>
        <dbReference type="ARBA" id="ARBA00023154"/>
    </source>
</evidence>
<evidence type="ECO:0000313" key="17">
    <source>
        <dbReference type="Proteomes" id="UP000075418"/>
    </source>
</evidence>
<organism evidence="16 17">
    <name type="scientific">Staphylococcus kloosii</name>
    <dbReference type="NCBI Taxonomy" id="29384"/>
    <lineage>
        <taxon>Bacteria</taxon>
        <taxon>Bacillati</taxon>
        <taxon>Bacillota</taxon>
        <taxon>Bacilli</taxon>
        <taxon>Bacillales</taxon>
        <taxon>Staphylococcaceae</taxon>
        <taxon>Staphylococcus</taxon>
    </lineage>
</organism>
<evidence type="ECO:0000256" key="14">
    <source>
        <dbReference type="PIRSR" id="PIRSR001365-1"/>
    </source>
</evidence>
<reference evidence="16 17" key="1">
    <citation type="submission" date="2016-02" db="EMBL/GenBank/DDBJ databases">
        <title>Draft genome sequence of hydrocarbon degrading Staphylococcus saprophyticus Strain CNV2, isolated from crude-oil contaminated soil from Noonmati Oil Refinery, Guwahati, Assam, India.</title>
        <authorList>
            <person name="Mukherjee A."/>
            <person name="Chettri B."/>
            <person name="Langpoklakpam J."/>
            <person name="Singh A.K."/>
            <person name="Chattopadhyay D.J."/>
        </authorList>
    </citation>
    <scope>NUCLEOTIDE SEQUENCE [LARGE SCALE GENOMIC DNA]</scope>
    <source>
        <strain evidence="16 17">CNV2</strain>
    </source>
</reference>
<dbReference type="GO" id="GO:0019877">
    <property type="term" value="P:diaminopimelate biosynthetic process"/>
    <property type="evidence" value="ECO:0007669"/>
    <property type="project" value="UniProtKB-KW"/>
</dbReference>
<evidence type="ECO:0000256" key="15">
    <source>
        <dbReference type="PIRSR" id="PIRSR001365-2"/>
    </source>
</evidence>
<dbReference type="PRINTS" id="PR00146">
    <property type="entry name" value="DHPICSNTHASE"/>
</dbReference>
<dbReference type="InterPro" id="IPR013785">
    <property type="entry name" value="Aldolase_TIM"/>
</dbReference>
<dbReference type="PIRSF" id="PIRSF001365">
    <property type="entry name" value="DHDPS"/>
    <property type="match status" value="1"/>
</dbReference>
<feature type="binding site" evidence="15">
    <location>
        <position position="207"/>
    </location>
    <ligand>
        <name>pyruvate</name>
        <dbReference type="ChEBI" id="CHEBI:15361"/>
    </ligand>
</feature>
<sequence>MNKKPYGMIAALPTPMNNNGDIDYASYEKLIEHVISGGIHGVLVGGSGGEYSLMSFEERKEIIKFVTEKVNGRVHVMAGTGCHRTADAIQLTQYAEKVGADFALVLHPYYMPTSDEGILAYYQAIADNTNIGLVIYHYPEATGIELSPEVLAEISKLDHVVGIKNTADGIHTSKLLELVKNDEIFALLNGYEDLFLPTLAIGGEGAIGIAPNLVPDKVAKIYELVKNNDIQQAIEINKQLLPLFNIIEEDVIPGTVKAGLKALGIFDITTCREPLTSPSKEYEQKIAQLLESLN</sequence>
<evidence type="ECO:0000256" key="7">
    <source>
        <dbReference type="ARBA" id="ARBA00022915"/>
    </source>
</evidence>
<keyword evidence="8" id="KW-0457">Lysine biosynthesis</keyword>
<keyword evidence="10" id="KW-0704">Schiff base</keyword>
<dbReference type="Proteomes" id="UP000075418">
    <property type="component" value="Unassembled WGS sequence"/>
</dbReference>
<evidence type="ECO:0000256" key="3">
    <source>
        <dbReference type="ARBA" id="ARBA00007592"/>
    </source>
</evidence>
<keyword evidence="9 13" id="KW-0456">Lyase</keyword>
<protein>
    <recommendedName>
        <fullName evidence="4 12">4-hydroxy-tetrahydrodipicolinate synthase</fullName>
        <ecNumber evidence="4 12">4.3.3.7</ecNumber>
    </recommendedName>
</protein>
<comment type="similarity">
    <text evidence="3 13">Belongs to the DapA family.</text>
</comment>
<evidence type="ECO:0000256" key="13">
    <source>
        <dbReference type="PIRNR" id="PIRNR001365"/>
    </source>
</evidence>
<evidence type="ECO:0000256" key="11">
    <source>
        <dbReference type="ARBA" id="ARBA00047836"/>
    </source>
</evidence>
<name>A0A151A361_9STAP</name>
<feature type="active site" description="Schiff-base intermediate with substrate" evidence="14">
    <location>
        <position position="164"/>
    </location>
</feature>
<dbReference type="CDD" id="cd00408">
    <property type="entry name" value="DHDPS-like"/>
    <property type="match status" value="1"/>
</dbReference>
<evidence type="ECO:0000256" key="12">
    <source>
        <dbReference type="NCBIfam" id="TIGR00674"/>
    </source>
</evidence>
<dbReference type="PANTHER" id="PTHR12128:SF66">
    <property type="entry name" value="4-HYDROXY-2-OXOGLUTARATE ALDOLASE, MITOCHONDRIAL"/>
    <property type="match status" value="1"/>
</dbReference>
<feature type="active site" description="Proton donor/acceptor" evidence="14">
    <location>
        <position position="136"/>
    </location>
</feature>
<dbReference type="PANTHER" id="PTHR12128">
    <property type="entry name" value="DIHYDRODIPICOLINATE SYNTHASE"/>
    <property type="match status" value="1"/>
</dbReference>
<evidence type="ECO:0000256" key="1">
    <source>
        <dbReference type="ARBA" id="ARBA00003294"/>
    </source>
</evidence>
<evidence type="ECO:0000256" key="2">
    <source>
        <dbReference type="ARBA" id="ARBA00005120"/>
    </source>
</evidence>
<proteinExistence type="inferred from homology"/>
<dbReference type="EMBL" id="LUGM01000002">
    <property type="protein sequence ID" value="KYH13753.1"/>
    <property type="molecule type" value="Genomic_DNA"/>
</dbReference>
<dbReference type="EC" id="4.3.3.7" evidence="4 12"/>
<dbReference type="Gene3D" id="3.20.20.70">
    <property type="entry name" value="Aldolase class I"/>
    <property type="match status" value="1"/>
</dbReference>
<dbReference type="InterPro" id="IPR002220">
    <property type="entry name" value="DapA-like"/>
</dbReference>
<dbReference type="SUPFAM" id="SSF51569">
    <property type="entry name" value="Aldolase"/>
    <property type="match status" value="1"/>
</dbReference>
<dbReference type="GO" id="GO:0008840">
    <property type="term" value="F:4-hydroxy-tetrahydrodipicolinate synthase activity"/>
    <property type="evidence" value="ECO:0007669"/>
    <property type="project" value="UniProtKB-UniRule"/>
</dbReference>
<comment type="catalytic activity">
    <reaction evidence="11">
        <text>L-aspartate 4-semialdehyde + pyruvate = (2S,4S)-4-hydroxy-2,3,4,5-tetrahydrodipicolinate + H2O + H(+)</text>
        <dbReference type="Rhea" id="RHEA:34171"/>
        <dbReference type="ChEBI" id="CHEBI:15361"/>
        <dbReference type="ChEBI" id="CHEBI:15377"/>
        <dbReference type="ChEBI" id="CHEBI:15378"/>
        <dbReference type="ChEBI" id="CHEBI:67139"/>
        <dbReference type="ChEBI" id="CHEBI:537519"/>
        <dbReference type="EC" id="4.3.3.7"/>
    </reaction>
</comment>
<gene>
    <name evidence="16" type="ORF">A0131_02890</name>
</gene>
<keyword evidence="7" id="KW-0220">Diaminopimelate biosynthesis</keyword>
<dbReference type="Pfam" id="PF00701">
    <property type="entry name" value="DHDPS"/>
    <property type="match status" value="1"/>
</dbReference>
<dbReference type="SMART" id="SM01130">
    <property type="entry name" value="DHDPS"/>
    <property type="match status" value="1"/>
</dbReference>
<evidence type="ECO:0000256" key="4">
    <source>
        <dbReference type="ARBA" id="ARBA00012086"/>
    </source>
</evidence>
<dbReference type="NCBIfam" id="TIGR00674">
    <property type="entry name" value="dapA"/>
    <property type="match status" value="1"/>
</dbReference>
<comment type="pathway">
    <text evidence="2">Amino-acid biosynthesis; L-lysine biosynthesis via DAP pathway; (S)-tetrahydrodipicolinate from L-aspartate: step 3/4.</text>
</comment>
<comment type="function">
    <text evidence="1">Catalyzes the condensation of (S)-aspartate-beta-semialdehyde [(S)-ASA] and pyruvate to 4-hydroxy-tetrahydrodipicolinate (HTPA).</text>
</comment>
<comment type="caution">
    <text evidence="16">The sequence shown here is derived from an EMBL/GenBank/DDBJ whole genome shotgun (WGS) entry which is preliminary data.</text>
</comment>
<evidence type="ECO:0000256" key="9">
    <source>
        <dbReference type="ARBA" id="ARBA00023239"/>
    </source>
</evidence>
<accession>A0A151A361</accession>
<dbReference type="GO" id="GO:0009089">
    <property type="term" value="P:lysine biosynthetic process via diaminopimelate"/>
    <property type="evidence" value="ECO:0007669"/>
    <property type="project" value="UniProtKB-UniRule"/>
</dbReference>
<evidence type="ECO:0000256" key="10">
    <source>
        <dbReference type="ARBA" id="ARBA00023270"/>
    </source>
</evidence>
<keyword evidence="5" id="KW-0963">Cytoplasm</keyword>
<dbReference type="RefSeq" id="WP_061853984.1">
    <property type="nucleotide sequence ID" value="NZ_LUGM01000002.1"/>
</dbReference>
<evidence type="ECO:0000256" key="6">
    <source>
        <dbReference type="ARBA" id="ARBA00022605"/>
    </source>
</evidence>
<dbReference type="InterPro" id="IPR005263">
    <property type="entry name" value="DapA"/>
</dbReference>
<dbReference type="UniPathway" id="UPA00034">
    <property type="reaction ID" value="UER00017"/>
</dbReference>
<keyword evidence="6" id="KW-0028">Amino-acid biosynthesis</keyword>
<evidence type="ECO:0000313" key="16">
    <source>
        <dbReference type="EMBL" id="KYH13753.1"/>
    </source>
</evidence>
<evidence type="ECO:0000256" key="5">
    <source>
        <dbReference type="ARBA" id="ARBA00022490"/>
    </source>
</evidence>
<dbReference type="AlphaFoldDB" id="A0A151A361"/>